<comment type="subunit">
    <text evidence="3 10">Homodimer and heterodimers.</text>
</comment>
<comment type="similarity">
    <text evidence="2 10">Belongs to the Casparian strip membrane proteins (CASP) family.</text>
</comment>
<dbReference type="AlphaFoldDB" id="A0A445E7I3"/>
<dbReference type="GO" id="GO:0071555">
    <property type="term" value="P:cell wall organization"/>
    <property type="evidence" value="ECO:0007669"/>
    <property type="project" value="UniProtKB-KW"/>
</dbReference>
<dbReference type="InterPro" id="IPR006702">
    <property type="entry name" value="CASP_dom"/>
</dbReference>
<keyword evidence="5 10" id="KW-0812">Transmembrane</keyword>
<feature type="transmembrane region" description="Helical" evidence="10">
    <location>
        <begin position="41"/>
        <end position="61"/>
    </location>
</feature>
<evidence type="ECO:0000256" key="6">
    <source>
        <dbReference type="ARBA" id="ARBA00022989"/>
    </source>
</evidence>
<evidence type="ECO:0000256" key="8">
    <source>
        <dbReference type="ARBA" id="ARBA00023316"/>
    </source>
</evidence>
<comment type="caution">
    <text evidence="12">The sequence shown here is derived from an EMBL/GenBank/DDBJ whole genome shotgun (WGS) entry which is preliminary data.</text>
</comment>
<sequence>MSTTIDVAESSHNNVSKGKATIVGTPKRPGGWKKGVSIMDFIVRLGALASTIGAIATMANADQTLPFFNQFVQFEASYDSFSAFQFFVITLALVSGYLVLSLPISIVAIVRPHAVGPRIFLIILDTIFLTLATSSAGAAASIVYLEHNGEQDPNWLAICNQYGTFCMQTSEAVISSFLAVVSFVIIIIINTLALGKH</sequence>
<keyword evidence="8" id="KW-0961">Cell wall biogenesis/degradation</keyword>
<comment type="function">
    <text evidence="9">Regulates membrane-cell wall junctions and localized cell wall deposition. Required for establishment of the Casparian strip membrane domain (CSD) and the subsequent formation of Casparian strips, a cell wall modification of the root endodermis that determines an apoplastic barrier between the intraorganismal apoplasm and the extraorganismal apoplasm and prevents lateral diffusion.</text>
</comment>
<evidence type="ECO:0000259" key="11">
    <source>
        <dbReference type="Pfam" id="PF04535"/>
    </source>
</evidence>
<proteinExistence type="inferred from homology"/>
<gene>
    <name evidence="12" type="ORF">Ahy_A02g005647</name>
</gene>
<feature type="transmembrane region" description="Helical" evidence="10">
    <location>
        <begin position="81"/>
        <end position="107"/>
    </location>
</feature>
<evidence type="ECO:0000313" key="13">
    <source>
        <dbReference type="Proteomes" id="UP000289738"/>
    </source>
</evidence>
<accession>A0A445E7I3</accession>
<keyword evidence="7 10" id="KW-0472">Membrane</keyword>
<comment type="subcellular location">
    <subcellularLocation>
        <location evidence="1 10">Cell membrane</location>
        <topology evidence="1 10">Multi-pass membrane protein</topology>
    </subcellularLocation>
</comment>
<evidence type="ECO:0000256" key="2">
    <source>
        <dbReference type="ARBA" id="ARBA00007651"/>
    </source>
</evidence>
<dbReference type="PANTHER" id="PTHR36488">
    <property type="entry name" value="CASP-LIKE PROTEIN 1U1"/>
    <property type="match status" value="1"/>
</dbReference>
<keyword evidence="6 10" id="KW-1133">Transmembrane helix</keyword>
<dbReference type="GO" id="GO:0005886">
    <property type="term" value="C:plasma membrane"/>
    <property type="evidence" value="ECO:0007669"/>
    <property type="project" value="UniProtKB-SubCell"/>
</dbReference>
<feature type="transmembrane region" description="Helical" evidence="10">
    <location>
        <begin position="119"/>
        <end position="145"/>
    </location>
</feature>
<dbReference type="EMBL" id="SDMP01000002">
    <property type="protein sequence ID" value="RYR71387.1"/>
    <property type="molecule type" value="Genomic_DNA"/>
</dbReference>
<feature type="domain" description="Casparian strip membrane protein" evidence="11">
    <location>
        <begin position="34"/>
        <end position="181"/>
    </location>
</feature>
<reference evidence="12 13" key="1">
    <citation type="submission" date="2019-01" db="EMBL/GenBank/DDBJ databases">
        <title>Sequencing of cultivated peanut Arachis hypogaea provides insights into genome evolution and oil improvement.</title>
        <authorList>
            <person name="Chen X."/>
        </authorList>
    </citation>
    <scope>NUCLEOTIDE SEQUENCE [LARGE SCALE GENOMIC DNA]</scope>
    <source>
        <strain evidence="13">cv. Fuhuasheng</strain>
        <tissue evidence="12">Leaves</tissue>
    </source>
</reference>
<dbReference type="InterPro" id="IPR044173">
    <property type="entry name" value="CASPL"/>
</dbReference>
<dbReference type="Pfam" id="PF04535">
    <property type="entry name" value="CASP_dom"/>
    <property type="match status" value="1"/>
</dbReference>
<evidence type="ECO:0000256" key="1">
    <source>
        <dbReference type="ARBA" id="ARBA00004651"/>
    </source>
</evidence>
<protein>
    <recommendedName>
        <fullName evidence="10">CASP-like protein</fullName>
    </recommendedName>
</protein>
<evidence type="ECO:0000256" key="3">
    <source>
        <dbReference type="ARBA" id="ARBA00011489"/>
    </source>
</evidence>
<evidence type="ECO:0000313" key="12">
    <source>
        <dbReference type="EMBL" id="RYR71387.1"/>
    </source>
</evidence>
<feature type="transmembrane region" description="Helical" evidence="10">
    <location>
        <begin position="172"/>
        <end position="194"/>
    </location>
</feature>
<dbReference type="Gramene" id="arahy.Tifrunner.gnm2.ann2.Ah12g459700.1">
    <property type="protein sequence ID" value="arahy.Tifrunner.gnm2.ann2.Ah12g459700.1-CDS"/>
    <property type="gene ID" value="arahy.Tifrunner.gnm2.ann2.Ah12g459700"/>
</dbReference>
<name>A0A445E7I3_ARAHY</name>
<organism evidence="12 13">
    <name type="scientific">Arachis hypogaea</name>
    <name type="common">Peanut</name>
    <dbReference type="NCBI Taxonomy" id="3818"/>
    <lineage>
        <taxon>Eukaryota</taxon>
        <taxon>Viridiplantae</taxon>
        <taxon>Streptophyta</taxon>
        <taxon>Embryophyta</taxon>
        <taxon>Tracheophyta</taxon>
        <taxon>Spermatophyta</taxon>
        <taxon>Magnoliopsida</taxon>
        <taxon>eudicotyledons</taxon>
        <taxon>Gunneridae</taxon>
        <taxon>Pentapetalae</taxon>
        <taxon>rosids</taxon>
        <taxon>fabids</taxon>
        <taxon>Fabales</taxon>
        <taxon>Fabaceae</taxon>
        <taxon>Papilionoideae</taxon>
        <taxon>50 kb inversion clade</taxon>
        <taxon>dalbergioids sensu lato</taxon>
        <taxon>Dalbergieae</taxon>
        <taxon>Pterocarpus clade</taxon>
        <taxon>Arachis</taxon>
    </lineage>
</organism>
<evidence type="ECO:0000256" key="7">
    <source>
        <dbReference type="ARBA" id="ARBA00023136"/>
    </source>
</evidence>
<evidence type="ECO:0000256" key="10">
    <source>
        <dbReference type="RuleBase" id="RU361233"/>
    </source>
</evidence>
<dbReference type="InterPro" id="IPR006459">
    <property type="entry name" value="CASP/CASPL"/>
</dbReference>
<keyword evidence="13" id="KW-1185">Reference proteome</keyword>
<evidence type="ECO:0000256" key="9">
    <source>
        <dbReference type="ARBA" id="ARBA00025302"/>
    </source>
</evidence>
<evidence type="ECO:0000256" key="5">
    <source>
        <dbReference type="ARBA" id="ARBA00022692"/>
    </source>
</evidence>
<keyword evidence="4 10" id="KW-1003">Cell membrane</keyword>
<dbReference type="NCBIfam" id="TIGR01569">
    <property type="entry name" value="A_tha_TIGR01569"/>
    <property type="match status" value="1"/>
</dbReference>
<dbReference type="PANTHER" id="PTHR36488:SF11">
    <property type="entry name" value="CASP-LIKE PROTEIN"/>
    <property type="match status" value="1"/>
</dbReference>
<dbReference type="OrthoDB" id="753675at2759"/>
<dbReference type="Gramene" id="arahy.Tifrunner.gnm2.ann2.Ah02g391600.1">
    <property type="protein sequence ID" value="arahy.Tifrunner.gnm2.ann2.Ah02g391600.1-CDS"/>
    <property type="gene ID" value="arahy.Tifrunner.gnm2.ann2.Ah02g391600"/>
</dbReference>
<dbReference type="Proteomes" id="UP000289738">
    <property type="component" value="Chromosome A02"/>
</dbReference>
<dbReference type="STRING" id="3818.A0A445E7I3"/>
<evidence type="ECO:0000256" key="4">
    <source>
        <dbReference type="ARBA" id="ARBA00022475"/>
    </source>
</evidence>